<name>A0ABU1PVJ5_9PSEU</name>
<keyword evidence="1" id="KW-0472">Membrane</keyword>
<accession>A0ABU1PVJ5</accession>
<feature type="transmembrane region" description="Helical" evidence="1">
    <location>
        <begin position="67"/>
        <end position="100"/>
    </location>
</feature>
<keyword evidence="3" id="KW-1185">Reference proteome</keyword>
<evidence type="ECO:0000313" key="3">
    <source>
        <dbReference type="Proteomes" id="UP001268819"/>
    </source>
</evidence>
<dbReference type="RefSeq" id="WP_310307686.1">
    <property type="nucleotide sequence ID" value="NZ_BAAAXB010000001.1"/>
</dbReference>
<feature type="transmembrane region" description="Helical" evidence="1">
    <location>
        <begin position="39"/>
        <end position="61"/>
    </location>
</feature>
<sequence>MAPAARTGWDGLALVAGLLGATAGGGYLWLIGRQGNDPVVWFPTALVVGVLLAVYGAATAAPARTAALAVSGTVLVVLGLVGIFSVGLPVLAAGVLVLTAGARSRRRVRP</sequence>
<gene>
    <name evidence="2" type="ORF">J2S66_003047</name>
</gene>
<evidence type="ECO:0000313" key="2">
    <source>
        <dbReference type="EMBL" id="MDR6594663.1"/>
    </source>
</evidence>
<keyword evidence="1" id="KW-1133">Transmembrane helix</keyword>
<reference evidence="2 3" key="1">
    <citation type="submission" date="2023-07" db="EMBL/GenBank/DDBJ databases">
        <title>Sequencing the genomes of 1000 actinobacteria strains.</title>
        <authorList>
            <person name="Klenk H.-P."/>
        </authorList>
    </citation>
    <scope>NUCLEOTIDE SEQUENCE [LARGE SCALE GENOMIC DNA]</scope>
    <source>
        <strain evidence="2 3">DSM 43749</strain>
    </source>
</reference>
<organism evidence="2 3">
    <name type="scientific">Saccharothrix longispora</name>
    <dbReference type="NCBI Taxonomy" id="33920"/>
    <lineage>
        <taxon>Bacteria</taxon>
        <taxon>Bacillati</taxon>
        <taxon>Actinomycetota</taxon>
        <taxon>Actinomycetes</taxon>
        <taxon>Pseudonocardiales</taxon>
        <taxon>Pseudonocardiaceae</taxon>
        <taxon>Saccharothrix</taxon>
    </lineage>
</organism>
<feature type="transmembrane region" description="Helical" evidence="1">
    <location>
        <begin position="12"/>
        <end position="32"/>
    </location>
</feature>
<protein>
    <submittedName>
        <fullName evidence="2">Uncharacterized protein</fullName>
    </submittedName>
</protein>
<comment type="caution">
    <text evidence="2">The sequence shown here is derived from an EMBL/GenBank/DDBJ whole genome shotgun (WGS) entry which is preliminary data.</text>
</comment>
<keyword evidence="1" id="KW-0812">Transmembrane</keyword>
<dbReference type="Proteomes" id="UP001268819">
    <property type="component" value="Unassembled WGS sequence"/>
</dbReference>
<evidence type="ECO:0000256" key="1">
    <source>
        <dbReference type="SAM" id="Phobius"/>
    </source>
</evidence>
<proteinExistence type="predicted"/>
<dbReference type="EMBL" id="JAVDSG010000001">
    <property type="protein sequence ID" value="MDR6594663.1"/>
    <property type="molecule type" value="Genomic_DNA"/>
</dbReference>